<protein>
    <submittedName>
        <fullName evidence="9">C-type cytochrome biogenesis protein CcmI</fullName>
    </submittedName>
</protein>
<dbReference type="InterPro" id="IPR019734">
    <property type="entry name" value="TPR_rpt"/>
</dbReference>
<dbReference type="InterPro" id="IPR011990">
    <property type="entry name" value="TPR-like_helical_dom_sf"/>
</dbReference>
<dbReference type="AlphaFoldDB" id="A0A9X1B4T8"/>
<keyword evidence="4 5" id="KW-0802">TPR repeat</keyword>
<dbReference type="EMBL" id="NRRY01000026">
    <property type="protein sequence ID" value="MBK1619813.1"/>
    <property type="molecule type" value="Genomic_DNA"/>
</dbReference>
<evidence type="ECO:0000313" key="9">
    <source>
        <dbReference type="EMBL" id="MBK1619813.1"/>
    </source>
</evidence>
<sequence length="464" mass="49344">MTIFWILAAGLAGLAVLFAVAPLLTPTQTPQDAPAPDDTEAEQALLNLELFKQQLTELDADLSSGKLDQTVYEAARRDLERELLHDLGDRDPLTAARGIEAKQRRYRLPGPRPTALALVLAVPLTAWALYGLIGSQAIIPQLEQLTASGGAGGSGGHGGGQAELPPLEELVARLEERLEQEPGDAEGWMMLGRTYFATGDRERAQSALAQAYKLLPTDPLIVLAYAESIATNNDNQLEGRPAELISEALKLEPNNATARWLAAMVAFQRGQFQSAATTWRKLLEQLDPESEDAAELRTLISDAEQRAGLPDEAQQIAQAGIAAAEQPSATASAGADVQDRPINTPAEAAQPGVQVNVALATELSGRLPPNTPVFIYAKAAAGPPMPLAVQRATLGDLPVQVRLDDSMAMMPAMQLSNFPQIIVGARVSPSGQAMPRPGDLQGETGPVESTASDPVQVRINQVLR</sequence>
<dbReference type="GO" id="GO:0030313">
    <property type="term" value="C:cell envelope"/>
    <property type="evidence" value="ECO:0007669"/>
    <property type="project" value="UniProtKB-SubCell"/>
</dbReference>
<organism evidence="9 10">
    <name type="scientific">Lamprobacter modestohalophilus</name>
    <dbReference type="NCBI Taxonomy" id="1064514"/>
    <lineage>
        <taxon>Bacteria</taxon>
        <taxon>Pseudomonadati</taxon>
        <taxon>Pseudomonadota</taxon>
        <taxon>Gammaproteobacteria</taxon>
        <taxon>Chromatiales</taxon>
        <taxon>Chromatiaceae</taxon>
        <taxon>Lamprobacter</taxon>
    </lineage>
</organism>
<evidence type="ECO:0000256" key="5">
    <source>
        <dbReference type="PROSITE-ProRule" id="PRU00339"/>
    </source>
</evidence>
<feature type="region of interest" description="Disordered" evidence="6">
    <location>
        <begin position="429"/>
        <end position="454"/>
    </location>
</feature>
<dbReference type="InterPro" id="IPR056413">
    <property type="entry name" value="TPR_CcmH_CycH"/>
</dbReference>
<evidence type="ECO:0000259" key="7">
    <source>
        <dbReference type="Pfam" id="PF23892"/>
    </source>
</evidence>
<dbReference type="Gene3D" id="1.25.40.10">
    <property type="entry name" value="Tetratricopeptide repeat domain"/>
    <property type="match status" value="1"/>
</dbReference>
<dbReference type="InterPro" id="IPR051263">
    <property type="entry name" value="C-type_cytochrome_biogenesis"/>
</dbReference>
<dbReference type="InterPro" id="IPR056412">
    <property type="entry name" value="Ig_CycH"/>
</dbReference>
<dbReference type="NCBIfam" id="TIGR03142">
    <property type="entry name" value="cytochro_ccmI"/>
    <property type="match status" value="1"/>
</dbReference>
<reference evidence="9 10" key="1">
    <citation type="journal article" date="2020" name="Microorganisms">
        <title>Osmotic Adaptation and Compatible Solute Biosynthesis of Phototrophic Bacteria as Revealed from Genome Analyses.</title>
        <authorList>
            <person name="Imhoff J.F."/>
            <person name="Rahn T."/>
            <person name="Kunzel S."/>
            <person name="Keller A."/>
            <person name="Neulinger S.C."/>
        </authorList>
    </citation>
    <scope>NUCLEOTIDE SEQUENCE [LARGE SCALE GENOMIC DNA]</scope>
    <source>
        <strain evidence="9 10">DSM 25653</strain>
    </source>
</reference>
<keyword evidence="3" id="KW-0201">Cytochrome c-type biogenesis</keyword>
<dbReference type="PANTHER" id="PTHR47870">
    <property type="entry name" value="CYTOCHROME C-TYPE BIOGENESIS PROTEIN CCMH"/>
    <property type="match status" value="1"/>
</dbReference>
<dbReference type="InterPro" id="IPR017560">
    <property type="entry name" value="Cyt_c_biogenesis_CcmI"/>
</dbReference>
<evidence type="ECO:0000256" key="4">
    <source>
        <dbReference type="ARBA" id="ARBA00022803"/>
    </source>
</evidence>
<name>A0A9X1B4T8_9GAMM</name>
<feature type="domain" description="Cytochrome c-type biogenesis protein H TPR" evidence="8">
    <location>
        <begin position="167"/>
        <end position="291"/>
    </location>
</feature>
<evidence type="ECO:0000256" key="6">
    <source>
        <dbReference type="SAM" id="MobiDB-lite"/>
    </source>
</evidence>
<dbReference type="Proteomes" id="UP001138768">
    <property type="component" value="Unassembled WGS sequence"/>
</dbReference>
<dbReference type="Pfam" id="PF23914">
    <property type="entry name" value="TPR_CcmH_CycH"/>
    <property type="match status" value="1"/>
</dbReference>
<accession>A0A9X1B4T8</accession>
<comment type="subcellular location">
    <subcellularLocation>
        <location evidence="1">Cell envelope</location>
    </subcellularLocation>
</comment>
<evidence type="ECO:0000256" key="1">
    <source>
        <dbReference type="ARBA" id="ARBA00004196"/>
    </source>
</evidence>
<keyword evidence="2" id="KW-0677">Repeat</keyword>
<evidence type="ECO:0000259" key="8">
    <source>
        <dbReference type="Pfam" id="PF23914"/>
    </source>
</evidence>
<comment type="caution">
    <text evidence="9">The sequence shown here is derived from an EMBL/GenBank/DDBJ whole genome shotgun (WGS) entry which is preliminary data.</text>
</comment>
<dbReference type="RefSeq" id="WP_200245968.1">
    <property type="nucleotide sequence ID" value="NZ_NRRY01000026.1"/>
</dbReference>
<dbReference type="SUPFAM" id="SSF48452">
    <property type="entry name" value="TPR-like"/>
    <property type="match status" value="1"/>
</dbReference>
<proteinExistence type="predicted"/>
<dbReference type="PROSITE" id="PS50005">
    <property type="entry name" value="TPR"/>
    <property type="match status" value="1"/>
</dbReference>
<feature type="repeat" description="TPR" evidence="5">
    <location>
        <begin position="185"/>
        <end position="218"/>
    </location>
</feature>
<evidence type="ECO:0000256" key="3">
    <source>
        <dbReference type="ARBA" id="ARBA00022748"/>
    </source>
</evidence>
<dbReference type="GO" id="GO:0005886">
    <property type="term" value="C:plasma membrane"/>
    <property type="evidence" value="ECO:0007669"/>
    <property type="project" value="TreeGrafter"/>
</dbReference>
<evidence type="ECO:0000313" key="10">
    <source>
        <dbReference type="Proteomes" id="UP001138768"/>
    </source>
</evidence>
<dbReference type="Pfam" id="PF23892">
    <property type="entry name" value="Ig_CycH"/>
    <property type="match status" value="1"/>
</dbReference>
<dbReference type="PANTHER" id="PTHR47870:SF1">
    <property type="entry name" value="CYTOCHROME C-TYPE BIOGENESIS PROTEIN CCMH"/>
    <property type="match status" value="1"/>
</dbReference>
<dbReference type="GO" id="GO:0017004">
    <property type="term" value="P:cytochrome complex assembly"/>
    <property type="evidence" value="ECO:0007669"/>
    <property type="project" value="UniProtKB-KW"/>
</dbReference>
<gene>
    <name evidence="9" type="primary">ccmI</name>
    <name evidence="9" type="ORF">CKO42_15455</name>
</gene>
<evidence type="ECO:0000256" key="2">
    <source>
        <dbReference type="ARBA" id="ARBA00022737"/>
    </source>
</evidence>
<keyword evidence="10" id="KW-1185">Reference proteome</keyword>
<feature type="domain" description="Cytochrome c-type biogenesis protein H Ig-like" evidence="7">
    <location>
        <begin position="353"/>
        <end position="460"/>
    </location>
</feature>